<gene>
    <name evidence="1" type="ORF">HL667_25020</name>
</gene>
<proteinExistence type="predicted"/>
<reference evidence="1" key="1">
    <citation type="submission" date="2020-05" db="EMBL/GenBank/DDBJ databases">
        <title>Nod-independent and nitrogen-fixing Bradyrhizobium aeschynomene sp. nov. isolated from nodules of Aeschynomene indica.</title>
        <authorList>
            <person name="Zhang Z."/>
        </authorList>
    </citation>
    <scope>NUCLEOTIDE SEQUENCE</scope>
    <source>
        <strain evidence="1">83012</strain>
    </source>
</reference>
<evidence type="ECO:0000313" key="2">
    <source>
        <dbReference type="Proteomes" id="UP000886476"/>
    </source>
</evidence>
<accession>A0ABX2CJA6</accession>
<dbReference type="EMBL" id="JABFDN010000010">
    <property type="protein sequence ID" value="NPU68286.1"/>
    <property type="molecule type" value="Genomic_DNA"/>
</dbReference>
<dbReference type="Proteomes" id="UP000886476">
    <property type="component" value="Unassembled WGS sequence"/>
</dbReference>
<comment type="caution">
    <text evidence="1">The sequence shown here is derived from an EMBL/GenBank/DDBJ whole genome shotgun (WGS) entry which is preliminary data.</text>
</comment>
<sequence length="50" mass="5781">MPKVTRAQLMAGLVPMRQKPHFTRSLKHITPVQSSREKYSPFAFPKIMIV</sequence>
<dbReference type="RefSeq" id="WP_172113356.1">
    <property type="nucleotide sequence ID" value="NZ_JABFDN010000010.1"/>
</dbReference>
<name>A0ABX2CJA6_9BRAD</name>
<evidence type="ECO:0000313" key="1">
    <source>
        <dbReference type="EMBL" id="NPU68286.1"/>
    </source>
</evidence>
<organism evidence="1 2">
    <name type="scientific">Bradyrhizobium aeschynomenes</name>
    <dbReference type="NCBI Taxonomy" id="2734909"/>
    <lineage>
        <taxon>Bacteria</taxon>
        <taxon>Pseudomonadati</taxon>
        <taxon>Pseudomonadota</taxon>
        <taxon>Alphaproteobacteria</taxon>
        <taxon>Hyphomicrobiales</taxon>
        <taxon>Nitrobacteraceae</taxon>
        <taxon>Bradyrhizobium</taxon>
    </lineage>
</organism>
<keyword evidence="2" id="KW-1185">Reference proteome</keyword>
<protein>
    <submittedName>
        <fullName evidence="1">Uncharacterized protein</fullName>
    </submittedName>
</protein>